<feature type="compositionally biased region" description="Low complexity" evidence="1">
    <location>
        <begin position="40"/>
        <end position="51"/>
    </location>
</feature>
<dbReference type="Gene3D" id="3.40.50.150">
    <property type="entry name" value="Vaccinia Virus protein VP39"/>
    <property type="match status" value="1"/>
</dbReference>
<sequence length="548" mass="56401">MVHHSSSSNRLLAGAPAAAAPAAAATPAAGGCRRRHHAAARALAPRSSGAPTLPASWGPGWTLQPLLAAQPSASPTRPVASAASSSTAPSAPGPAPAPAPPPGQPLASTPQLPLCRRPAAHVEPLAAVTRWRQAQEQRIAALGDTWEQRDGGPGAELLLRELDWVLDDVIEAVRYSPPASATATAAASSSTSSATASSTSSTSSSTSSTSSTSAREPGWEETSWRMLEPALRAAATRRQDTSGWQLRLREPSAVLWEWWERRLTDRVPFQYLISSAHWHTYVLAVGPGVLVPRPETEIFPRLVAEALAQRPALAAAPWADLGTGSGAIAIAAADVLRKKNQAAEVWAVDLSPTAAAYAAFNAALVLGSESSDSGSSGSSGTHASTSSNPSNSSNSSSSNPAAPRHVRVAVGSWFAPLRAAGLAGRLGGLLSNPPYIPRREMRGLQEEVGRHEPAGALDGGEGPGLDSLQELCDGAAEMLAPGGLIAFEVRTAGGEQADLVAGLLRRQQDAGGSSNSGPGGPAASAFVDVEVLEDCFGVRRFVRGYRAG</sequence>
<keyword evidence="3" id="KW-1185">Reference proteome</keyword>
<feature type="compositionally biased region" description="Low complexity" evidence="1">
    <location>
        <begin position="13"/>
        <end position="31"/>
    </location>
</feature>
<feature type="region of interest" description="Disordered" evidence="1">
    <location>
        <begin position="181"/>
        <end position="221"/>
    </location>
</feature>
<feature type="compositionally biased region" description="Low complexity" evidence="1">
    <location>
        <begin position="181"/>
        <end position="214"/>
    </location>
</feature>
<dbReference type="SUPFAM" id="SSF53335">
    <property type="entry name" value="S-adenosyl-L-methionine-dependent methyltransferases"/>
    <property type="match status" value="1"/>
</dbReference>
<accession>A0A835W2F0</accession>
<dbReference type="InterPro" id="IPR052663">
    <property type="entry name" value="RF_glutamine_MTase_cyano"/>
</dbReference>
<dbReference type="AlphaFoldDB" id="A0A835W2F0"/>
<feature type="region of interest" description="Disordered" evidence="1">
    <location>
        <begin position="371"/>
        <end position="402"/>
    </location>
</feature>
<dbReference type="EMBL" id="JAEHOC010000016">
    <property type="protein sequence ID" value="KAG2434788.1"/>
    <property type="molecule type" value="Genomic_DNA"/>
</dbReference>
<gene>
    <name evidence="2" type="ORF">HXX76_007673</name>
</gene>
<dbReference type="PANTHER" id="PTHR47441">
    <property type="match status" value="1"/>
</dbReference>
<evidence type="ECO:0000313" key="3">
    <source>
        <dbReference type="Proteomes" id="UP000650467"/>
    </source>
</evidence>
<proteinExistence type="predicted"/>
<feature type="region of interest" description="Disordered" evidence="1">
    <location>
        <begin position="70"/>
        <end position="111"/>
    </location>
</feature>
<protein>
    <submittedName>
        <fullName evidence="2">Uncharacterized protein</fullName>
    </submittedName>
</protein>
<reference evidence="2" key="1">
    <citation type="journal article" date="2020" name="bioRxiv">
        <title>Comparative genomics of Chlamydomonas.</title>
        <authorList>
            <person name="Craig R.J."/>
            <person name="Hasan A.R."/>
            <person name="Ness R.W."/>
            <person name="Keightley P.D."/>
        </authorList>
    </citation>
    <scope>NUCLEOTIDE SEQUENCE</scope>
    <source>
        <strain evidence="2">SAG 7.73</strain>
    </source>
</reference>
<name>A0A835W2F0_CHLIN</name>
<dbReference type="InterPro" id="IPR029063">
    <property type="entry name" value="SAM-dependent_MTases_sf"/>
</dbReference>
<feature type="region of interest" description="Disordered" evidence="1">
    <location>
        <begin position="1"/>
        <end position="51"/>
    </location>
</feature>
<evidence type="ECO:0000313" key="2">
    <source>
        <dbReference type="EMBL" id="KAG2434788.1"/>
    </source>
</evidence>
<dbReference type="PANTHER" id="PTHR47441:SF3">
    <property type="entry name" value="RELEASE FACTOR GLUTAMINE METHYLTRANSFERASE"/>
    <property type="match status" value="1"/>
</dbReference>
<feature type="compositionally biased region" description="Polar residues" evidence="1">
    <location>
        <begin position="1"/>
        <end position="10"/>
    </location>
</feature>
<organism evidence="2 3">
    <name type="scientific">Chlamydomonas incerta</name>
    <dbReference type="NCBI Taxonomy" id="51695"/>
    <lineage>
        <taxon>Eukaryota</taxon>
        <taxon>Viridiplantae</taxon>
        <taxon>Chlorophyta</taxon>
        <taxon>core chlorophytes</taxon>
        <taxon>Chlorophyceae</taxon>
        <taxon>CS clade</taxon>
        <taxon>Chlamydomonadales</taxon>
        <taxon>Chlamydomonadaceae</taxon>
        <taxon>Chlamydomonas</taxon>
    </lineage>
</organism>
<feature type="compositionally biased region" description="Low complexity" evidence="1">
    <location>
        <begin position="71"/>
        <end position="90"/>
    </location>
</feature>
<dbReference type="OrthoDB" id="269872at2759"/>
<dbReference type="Proteomes" id="UP000650467">
    <property type="component" value="Unassembled WGS sequence"/>
</dbReference>
<evidence type="ECO:0000256" key="1">
    <source>
        <dbReference type="SAM" id="MobiDB-lite"/>
    </source>
</evidence>
<comment type="caution">
    <text evidence="2">The sequence shown here is derived from an EMBL/GenBank/DDBJ whole genome shotgun (WGS) entry which is preliminary data.</text>
</comment>
<feature type="compositionally biased region" description="Pro residues" evidence="1">
    <location>
        <begin position="91"/>
        <end position="104"/>
    </location>
</feature>